<dbReference type="PANTHER" id="PTHR35564">
    <property type="match status" value="1"/>
</dbReference>
<dbReference type="Proteomes" id="UP000273143">
    <property type="component" value="Chromosome"/>
</dbReference>
<evidence type="ECO:0000313" key="2">
    <source>
        <dbReference type="Proteomes" id="UP000273143"/>
    </source>
</evidence>
<gene>
    <name evidence="1" type="primary">tssG</name>
    <name evidence="1" type="ORF">DM558_10630</name>
</gene>
<keyword evidence="2" id="KW-1185">Reference proteome</keyword>
<dbReference type="InterPro" id="IPR010732">
    <property type="entry name" value="T6SS_TssG-like"/>
</dbReference>
<reference evidence="2" key="1">
    <citation type="submission" date="2018-06" db="EMBL/GenBank/DDBJ databases">
        <title>Complete genome of Pseudomonas insecticola strain QZS01.</title>
        <authorList>
            <person name="Wang J."/>
            <person name="Su Q."/>
        </authorList>
    </citation>
    <scope>NUCLEOTIDE SEQUENCE [LARGE SCALE GENOMIC DNA]</scope>
    <source>
        <strain evidence="2">QZS01</strain>
    </source>
</reference>
<dbReference type="KEGG" id="emo:DM558_10630"/>
<organism evidence="1 2">
    <name type="scientific">Entomomonas moraniae</name>
    <dbReference type="NCBI Taxonomy" id="2213226"/>
    <lineage>
        <taxon>Bacteria</taxon>
        <taxon>Pseudomonadati</taxon>
        <taxon>Pseudomonadota</taxon>
        <taxon>Gammaproteobacteria</taxon>
        <taxon>Pseudomonadales</taxon>
        <taxon>Pseudomonadaceae</taxon>
        <taxon>Entomomonas</taxon>
    </lineage>
</organism>
<sequence length="344" mass="40193">MSAKNIRYRGDAKETLPALPLWNEKNIRKYSLFQGVLLTVDYLRSITDEALTDDEIYERIEFVANPSLGFPTCDIEYVEFFIEDQQVRVRMCINPLGLIGANSPMPIFYSEQALGDSTEDDNTTRDFLNYFNDRLQRLLLPIWKKYRYYAFYKDGALDSFSAKLFSLIGLGPEALRKSNNLNWKRLLPYLGMISLRAHSAVLVEAVLRYYFKHKDIFVEQCVERRVKIAEDQLNRLGQANSIMGDTLVIGTEVRDRSGKFRIHILKLTWDQFHQFLPIYKEYDQLNTLVGFILRDPLEYDIKLQLLKNEIRDLRIGNNSECLLGWTSWLGKERADGEILLKNQM</sequence>
<dbReference type="NCBIfam" id="TIGR03347">
    <property type="entry name" value="VI_chp_1"/>
    <property type="match status" value="1"/>
</dbReference>
<protein>
    <submittedName>
        <fullName evidence="1">Type VI secretion system baseplate subunit TssG</fullName>
    </submittedName>
</protein>
<accession>A0A3S9XFJ4</accession>
<evidence type="ECO:0000313" key="1">
    <source>
        <dbReference type="EMBL" id="AZS51193.1"/>
    </source>
</evidence>
<proteinExistence type="predicted"/>
<dbReference type="PANTHER" id="PTHR35564:SF3">
    <property type="entry name" value="TYPE VI SECRETION SYSTEM BASEPLATE SUBUNIT TSSG"/>
    <property type="match status" value="1"/>
</dbReference>
<dbReference type="AlphaFoldDB" id="A0A3S9XFJ4"/>
<dbReference type="EMBL" id="CP029822">
    <property type="protein sequence ID" value="AZS51193.1"/>
    <property type="molecule type" value="Genomic_DNA"/>
</dbReference>
<dbReference type="Pfam" id="PF06996">
    <property type="entry name" value="T6SS_TssG"/>
    <property type="match status" value="1"/>
</dbReference>
<name>A0A3S9XFJ4_9GAMM</name>
<dbReference type="RefSeq" id="WP_127163969.1">
    <property type="nucleotide sequence ID" value="NZ_CP029822.1"/>
</dbReference>